<gene>
    <name evidence="3" type="primary">hda</name>
    <name evidence="3" type="ORF">ACG0Z6_14520</name>
</gene>
<dbReference type="SUPFAM" id="SSF52540">
    <property type="entry name" value="P-loop containing nucleoside triphosphate hydrolases"/>
    <property type="match status" value="1"/>
</dbReference>
<feature type="domain" description="Hda lid" evidence="2">
    <location>
        <begin position="154"/>
        <end position="217"/>
    </location>
</feature>
<proteinExistence type="predicted"/>
<organism evidence="3 4">
    <name type="scientific">Roseateles rivi</name>
    <dbReference type="NCBI Taxonomy" id="3299028"/>
    <lineage>
        <taxon>Bacteria</taxon>
        <taxon>Pseudomonadati</taxon>
        <taxon>Pseudomonadota</taxon>
        <taxon>Betaproteobacteria</taxon>
        <taxon>Burkholderiales</taxon>
        <taxon>Sphaerotilaceae</taxon>
        <taxon>Roseateles</taxon>
    </lineage>
</organism>
<dbReference type="RefSeq" id="WP_394462626.1">
    <property type="nucleotide sequence ID" value="NZ_JBIGHZ010000005.1"/>
</dbReference>
<evidence type="ECO:0000259" key="1">
    <source>
        <dbReference type="Pfam" id="PF00308"/>
    </source>
</evidence>
<dbReference type="Gene3D" id="1.10.8.60">
    <property type="match status" value="1"/>
</dbReference>
<dbReference type="InterPro" id="IPR027417">
    <property type="entry name" value="P-loop_NTPase"/>
</dbReference>
<dbReference type="CDD" id="cd00009">
    <property type="entry name" value="AAA"/>
    <property type="match status" value="1"/>
</dbReference>
<evidence type="ECO:0000313" key="3">
    <source>
        <dbReference type="EMBL" id="MFG6449439.1"/>
    </source>
</evidence>
<dbReference type="InterPro" id="IPR055199">
    <property type="entry name" value="Hda_lid"/>
</dbReference>
<dbReference type="InterPro" id="IPR017788">
    <property type="entry name" value="Hda"/>
</dbReference>
<dbReference type="Gene3D" id="3.40.50.300">
    <property type="entry name" value="P-loop containing nucleotide triphosphate hydrolases"/>
    <property type="match status" value="1"/>
</dbReference>
<evidence type="ECO:0000313" key="4">
    <source>
        <dbReference type="Proteomes" id="UP001606099"/>
    </source>
</evidence>
<name>A0ABW7FYP8_9BURK</name>
<dbReference type="Pfam" id="PF22688">
    <property type="entry name" value="Hda_lid"/>
    <property type="match status" value="1"/>
</dbReference>
<reference evidence="3 4" key="1">
    <citation type="submission" date="2024-08" db="EMBL/GenBank/DDBJ databases">
        <authorList>
            <person name="Lu H."/>
        </authorList>
    </citation>
    <scope>NUCLEOTIDE SEQUENCE [LARGE SCALE GENOMIC DNA]</scope>
    <source>
        <strain evidence="3 4">BYS180W</strain>
    </source>
</reference>
<accession>A0ABW7FYP8</accession>
<evidence type="ECO:0000259" key="2">
    <source>
        <dbReference type="Pfam" id="PF22688"/>
    </source>
</evidence>
<dbReference type="PANTHER" id="PTHR30050:SF5">
    <property type="entry name" value="DNAA REGULATORY INACTIVATOR HDA"/>
    <property type="match status" value="1"/>
</dbReference>
<sequence length="224" mass="24846">MKQIPLFLGPPPDYTFDNYLPGDNEALLAHLDALQLGDAPVYIWGPSGSGKTHVLRALAQRWQEAGAQVGWYDANTPQPWELPHQPSLLLMDDCERFDPGQQHAAFTLFVEAASQGLAVVAAGAAPSVDLPLREDVRTRLAWGPTFALQPLSEEEVRAVLHREAARRGVVLGDEVVSYLQTRFARDLKHLMHLLDRLDEFSLASQRAITVPLLRRMLSEPDTAP</sequence>
<dbReference type="NCBIfam" id="TIGR03420">
    <property type="entry name" value="DnaA_homol_Hda"/>
    <property type="match status" value="1"/>
</dbReference>
<protein>
    <submittedName>
        <fullName evidence="3">DnaA regulatory inactivator Hda</fullName>
    </submittedName>
</protein>
<dbReference type="Proteomes" id="UP001606099">
    <property type="component" value="Unassembled WGS sequence"/>
</dbReference>
<feature type="domain" description="Chromosomal replication initiator protein DnaA ATPAse" evidence="1">
    <location>
        <begin position="13"/>
        <end position="64"/>
    </location>
</feature>
<keyword evidence="4" id="KW-1185">Reference proteome</keyword>
<comment type="caution">
    <text evidence="3">The sequence shown here is derived from an EMBL/GenBank/DDBJ whole genome shotgun (WGS) entry which is preliminary data.</text>
</comment>
<dbReference type="Pfam" id="PF00308">
    <property type="entry name" value="Bac_DnaA"/>
    <property type="match status" value="1"/>
</dbReference>
<dbReference type="InterPro" id="IPR013317">
    <property type="entry name" value="DnaA_dom"/>
</dbReference>
<dbReference type="EMBL" id="JBIGHZ010000005">
    <property type="protein sequence ID" value="MFG6449439.1"/>
    <property type="molecule type" value="Genomic_DNA"/>
</dbReference>
<dbReference type="PANTHER" id="PTHR30050">
    <property type="entry name" value="CHROMOSOMAL REPLICATION INITIATOR PROTEIN DNAA"/>
    <property type="match status" value="1"/>
</dbReference>